<dbReference type="NCBIfam" id="TIGR03317">
    <property type="entry name" value="ygfZ_signature"/>
    <property type="match status" value="1"/>
</dbReference>
<accession>A0A5B2ZBD4</accession>
<dbReference type="GO" id="GO:0016226">
    <property type="term" value="P:iron-sulfur cluster assembly"/>
    <property type="evidence" value="ECO:0007669"/>
    <property type="project" value="TreeGrafter"/>
</dbReference>
<evidence type="ECO:0000313" key="3">
    <source>
        <dbReference type="Proteomes" id="UP000322165"/>
    </source>
</evidence>
<dbReference type="EMBL" id="VUOD01000006">
    <property type="protein sequence ID" value="KAA2284442.1"/>
    <property type="molecule type" value="Genomic_DNA"/>
</dbReference>
<dbReference type="Gene3D" id="2.40.30.160">
    <property type="match status" value="1"/>
</dbReference>
<reference evidence="2 3" key="2">
    <citation type="submission" date="2019-09" db="EMBL/GenBank/DDBJ databases">
        <authorList>
            <person name="Mazur A."/>
        </authorList>
    </citation>
    <scope>NUCLEOTIDE SEQUENCE [LARGE SCALE GENOMIC DNA]</scope>
    <source>
        <strain evidence="2 3">3729k</strain>
    </source>
</reference>
<gene>
    <name evidence="2" type="ORF">F0415_08945</name>
</gene>
<organism evidence="2 3">
    <name type="scientific">Arenimonas fontis</name>
    <dbReference type="NCBI Taxonomy" id="2608255"/>
    <lineage>
        <taxon>Bacteria</taxon>
        <taxon>Pseudomonadati</taxon>
        <taxon>Pseudomonadota</taxon>
        <taxon>Gammaproteobacteria</taxon>
        <taxon>Lysobacterales</taxon>
        <taxon>Lysobacteraceae</taxon>
        <taxon>Arenimonas</taxon>
    </lineage>
</organism>
<dbReference type="Proteomes" id="UP000322165">
    <property type="component" value="Unassembled WGS sequence"/>
</dbReference>
<dbReference type="PANTHER" id="PTHR22602">
    <property type="entry name" value="TRANSFERASE CAF17, MITOCHONDRIAL-RELATED"/>
    <property type="match status" value="1"/>
</dbReference>
<keyword evidence="3" id="KW-1185">Reference proteome</keyword>
<dbReference type="Gene3D" id="3.30.1360.120">
    <property type="entry name" value="Probable tRNA modification gtpase trme, domain 1"/>
    <property type="match status" value="1"/>
</dbReference>
<dbReference type="RefSeq" id="WP_149860875.1">
    <property type="nucleotide sequence ID" value="NZ_VUOD01000006.1"/>
</dbReference>
<reference evidence="2 3" key="1">
    <citation type="submission" date="2019-09" db="EMBL/GenBank/DDBJ databases">
        <title>Arenimonas chukotkensis sp. nov., a bacterium isolated from Chukotka hot spring, Arctic region, Russia.</title>
        <authorList>
            <person name="Zayulina K.S."/>
            <person name="Prokofeva M.I."/>
            <person name="Elcheninov A.G."/>
            <person name="Novikov A."/>
            <person name="Kochetkova T.V."/>
            <person name="Kublanov I.V."/>
        </authorList>
    </citation>
    <scope>NUCLEOTIDE SEQUENCE [LARGE SCALE GENOMIC DNA]</scope>
    <source>
        <strain evidence="2 3">3729k</strain>
    </source>
</reference>
<sequence>MPFKEPLPDNSCPILPGFSLLELEGPQAAAFAQAQFSNDVSALEPEHWHWSAWLTPKGRVIALFALLRLGEDRLWLVLPDHPAESLAAALQRYVFRSRVLLRPRPDLVAAVGPAEPGEVPDLIVGEPGSGIALDMGAPDLPRCLLVLPAAHPALAAPDTGAEGAWLAADLALGFPRLDPRREEAWTPQMLSLERLGAYSLRKGCYPGQEIVARTHYLGQAKRGLVRLAGEGLAAGRALEPAGAVVCALADGSQALAVTALESPAPSLEGRQLQRLPLLDGLRRPR</sequence>
<dbReference type="InterPro" id="IPR045179">
    <property type="entry name" value="YgfZ/GcvT"/>
</dbReference>
<protein>
    <submittedName>
        <fullName evidence="2">Folate-binding protein YgfZ</fullName>
    </submittedName>
</protein>
<comment type="caution">
    <text evidence="2">The sequence shown here is derived from an EMBL/GenBank/DDBJ whole genome shotgun (WGS) entry which is preliminary data.</text>
</comment>
<evidence type="ECO:0000256" key="1">
    <source>
        <dbReference type="ARBA" id="ARBA00022946"/>
    </source>
</evidence>
<name>A0A5B2ZBD4_9GAMM</name>
<dbReference type="PANTHER" id="PTHR22602:SF0">
    <property type="entry name" value="TRANSFERASE CAF17, MITOCHONDRIAL-RELATED"/>
    <property type="match status" value="1"/>
</dbReference>
<keyword evidence="1" id="KW-0809">Transit peptide</keyword>
<dbReference type="InterPro" id="IPR017703">
    <property type="entry name" value="YgfZ/GCV_T_CS"/>
</dbReference>
<evidence type="ECO:0000313" key="2">
    <source>
        <dbReference type="EMBL" id="KAA2284442.1"/>
    </source>
</evidence>
<dbReference type="SUPFAM" id="SSF103025">
    <property type="entry name" value="Folate-binding domain"/>
    <property type="match status" value="1"/>
</dbReference>
<proteinExistence type="predicted"/>
<dbReference type="InterPro" id="IPR027266">
    <property type="entry name" value="TrmE/GcvT-like"/>
</dbReference>
<dbReference type="AlphaFoldDB" id="A0A5B2ZBD4"/>